<sequence>MKYLATMALALVPLTSMATDLTIPAGQAYLVGVDQQELILDKLNIGDDARISFAPGVNSWRVHARLANIGKNVVIDGRGSAGQNGAPGVTAPACDEFVDGQPGESGQAGSDGVEIRLQLALESLGSMEIFSAGGDGGLGGAGGDGADLNTKCDAEVAGEGGNGGDGGEGGRGGDVTFLYQSVAKTESGDSMVSRLSINADGGAGGEGGDAGSGGAGGGGYYATKKTLTGSGRKWVAGATGGLAGSPGVMGSAGKPGRILVDQLITSTVKAVPSSSEVSLKALQREIARLRQRIEKLEAQQGAEQPAKSD</sequence>
<proteinExistence type="predicted"/>
<accession>A0A127M144</accession>
<name>A0A127M144_9GAMM</name>
<gene>
    <name evidence="2" type="ORF">AZF00_00910</name>
</gene>
<feature type="chain" id="PRO_5007274916" evidence="1">
    <location>
        <begin position="19"/>
        <end position="309"/>
    </location>
</feature>
<keyword evidence="1" id="KW-0732">Signal</keyword>
<feature type="signal peptide" evidence="1">
    <location>
        <begin position="1"/>
        <end position="18"/>
    </location>
</feature>
<dbReference type="AlphaFoldDB" id="A0A127M144"/>
<dbReference type="KEGG" id="zal:AZF00_00910"/>
<organism evidence="2 3">
    <name type="scientific">Zhongshania aliphaticivorans</name>
    <dbReference type="NCBI Taxonomy" id="1470434"/>
    <lineage>
        <taxon>Bacteria</taxon>
        <taxon>Pseudomonadati</taxon>
        <taxon>Pseudomonadota</taxon>
        <taxon>Gammaproteobacteria</taxon>
        <taxon>Cellvibrionales</taxon>
        <taxon>Spongiibacteraceae</taxon>
        <taxon>Zhongshania</taxon>
    </lineage>
</organism>
<evidence type="ECO:0000256" key="1">
    <source>
        <dbReference type="SAM" id="SignalP"/>
    </source>
</evidence>
<dbReference type="Proteomes" id="UP000074119">
    <property type="component" value="Chromosome"/>
</dbReference>
<evidence type="ECO:0000313" key="3">
    <source>
        <dbReference type="Proteomes" id="UP000074119"/>
    </source>
</evidence>
<evidence type="ECO:0000313" key="2">
    <source>
        <dbReference type="EMBL" id="AMO66945.1"/>
    </source>
</evidence>
<reference evidence="2 3" key="1">
    <citation type="submission" date="2015-12" db="EMBL/GenBank/DDBJ databases">
        <authorList>
            <person name="Shamseldin A."/>
            <person name="Moawad H."/>
            <person name="Abd El-Rahim W.M."/>
            <person name="Sadowsky M.J."/>
        </authorList>
    </citation>
    <scope>NUCLEOTIDE SEQUENCE [LARGE SCALE GENOMIC DNA]</scope>
    <source>
        <strain evidence="2 3">SM2</strain>
    </source>
</reference>
<dbReference type="RefSeq" id="WP_008253403.1">
    <property type="nucleotide sequence ID" value="NZ_CP014544.1"/>
</dbReference>
<protein>
    <submittedName>
        <fullName evidence="2">Uncharacterized protein</fullName>
    </submittedName>
</protein>
<dbReference type="EMBL" id="CP014544">
    <property type="protein sequence ID" value="AMO66945.1"/>
    <property type="molecule type" value="Genomic_DNA"/>
</dbReference>